<dbReference type="PANTHER" id="PTHR34071:SF2">
    <property type="entry name" value="FLAVIN-NUCLEOTIDE-BINDING PROTEIN"/>
    <property type="match status" value="1"/>
</dbReference>
<reference evidence="2 3" key="1">
    <citation type="submission" date="2022-12" db="EMBL/GenBank/DDBJ databases">
        <title>Polyphasic characterization of Geotalea uranireducens NIT-SL11 newly isolated from a complex of sewage sludge and microbially reduced graphene oxide.</title>
        <authorList>
            <person name="Xie L."/>
            <person name="Yoshida N."/>
            <person name="Meng L."/>
        </authorList>
    </citation>
    <scope>NUCLEOTIDE SEQUENCE [LARGE SCALE GENOMIC DNA]</scope>
    <source>
        <strain evidence="2 3">NIT-SL11</strain>
    </source>
</reference>
<dbReference type="InterPro" id="IPR012349">
    <property type="entry name" value="Split_barrel_FMN-bd"/>
</dbReference>
<dbReference type="RefSeq" id="WP_282001616.1">
    <property type="nucleotide sequence ID" value="NZ_AP027151.1"/>
</dbReference>
<name>A0ABM8EI35_9BACT</name>
<proteinExistence type="predicted"/>
<dbReference type="Pfam" id="PF12900">
    <property type="entry name" value="Pyridox_ox_2"/>
    <property type="match status" value="1"/>
</dbReference>
<gene>
    <name evidence="2" type="ORF">GURASL_05350</name>
</gene>
<dbReference type="InterPro" id="IPR024747">
    <property type="entry name" value="Pyridox_Oxase-rel"/>
</dbReference>
<organism evidence="2 3">
    <name type="scientific">Geotalea uraniireducens</name>
    <dbReference type="NCBI Taxonomy" id="351604"/>
    <lineage>
        <taxon>Bacteria</taxon>
        <taxon>Pseudomonadati</taxon>
        <taxon>Thermodesulfobacteriota</taxon>
        <taxon>Desulfuromonadia</taxon>
        <taxon>Geobacterales</taxon>
        <taxon>Geobacteraceae</taxon>
        <taxon>Geotalea</taxon>
    </lineage>
</organism>
<keyword evidence="3" id="KW-1185">Reference proteome</keyword>
<feature type="region of interest" description="Disordered" evidence="1">
    <location>
        <begin position="1"/>
        <end position="20"/>
    </location>
</feature>
<dbReference type="SUPFAM" id="SSF50475">
    <property type="entry name" value="FMN-binding split barrel"/>
    <property type="match status" value="1"/>
</dbReference>
<evidence type="ECO:0000313" key="2">
    <source>
        <dbReference type="EMBL" id="BDV41612.1"/>
    </source>
</evidence>
<sequence length="163" mass="18330">MQNSAHHHHGPMRRKDREITDHTEIQAIIRSEKLMHIALVDGDMPFLVPVFYAYDGTSLYFHSAQSGSKMEILRRNNNICFEISVDHGVITSDDACDFEAQHRTVIGIGKAVEIADEAEKIEALDLIVAQFASQKFDYPQTNLDRTAVVRIEIGSLKGKKHGV</sequence>
<dbReference type="Gene3D" id="2.30.110.10">
    <property type="entry name" value="Electron Transport, Fmn-binding Protein, Chain A"/>
    <property type="match status" value="1"/>
</dbReference>
<dbReference type="EMBL" id="AP027151">
    <property type="protein sequence ID" value="BDV41612.1"/>
    <property type="molecule type" value="Genomic_DNA"/>
</dbReference>
<protein>
    <submittedName>
        <fullName evidence="2">MFS transporter</fullName>
    </submittedName>
</protein>
<dbReference type="Proteomes" id="UP001317705">
    <property type="component" value="Chromosome"/>
</dbReference>
<dbReference type="PANTHER" id="PTHR34071">
    <property type="entry name" value="5-NITROIMIDAZOLE ANTIBIOTICS RESISTANCE PROTEIN, NIMA-FAMILY-RELATED PROTEIN-RELATED"/>
    <property type="match status" value="1"/>
</dbReference>
<evidence type="ECO:0000313" key="3">
    <source>
        <dbReference type="Proteomes" id="UP001317705"/>
    </source>
</evidence>
<accession>A0ABM8EI35</accession>
<evidence type="ECO:0000256" key="1">
    <source>
        <dbReference type="SAM" id="MobiDB-lite"/>
    </source>
</evidence>
<feature type="compositionally biased region" description="Basic residues" evidence="1">
    <location>
        <begin position="1"/>
        <end position="12"/>
    </location>
</feature>